<reference evidence="1 2" key="1">
    <citation type="submission" date="2015-01" db="EMBL/GenBank/DDBJ databases">
        <title>Evolution of Trichinella species and genotypes.</title>
        <authorList>
            <person name="Korhonen P.K."/>
            <person name="Edoardo P."/>
            <person name="Giuseppe L.R."/>
            <person name="Gasser R.B."/>
        </authorList>
    </citation>
    <scope>NUCLEOTIDE SEQUENCE [LARGE SCALE GENOMIC DNA]</scope>
    <source>
        <strain evidence="1">ISS1980</strain>
    </source>
</reference>
<evidence type="ECO:0000313" key="2">
    <source>
        <dbReference type="Proteomes" id="UP000054843"/>
    </source>
</evidence>
<name>A0A0V1MMI3_9BILA</name>
<keyword evidence="2" id="KW-1185">Reference proteome</keyword>
<dbReference type="EMBL" id="JYDO01000069">
    <property type="protein sequence ID" value="KRZ73012.1"/>
    <property type="molecule type" value="Genomic_DNA"/>
</dbReference>
<organism evidence="1 2">
    <name type="scientific">Trichinella papuae</name>
    <dbReference type="NCBI Taxonomy" id="268474"/>
    <lineage>
        <taxon>Eukaryota</taxon>
        <taxon>Metazoa</taxon>
        <taxon>Ecdysozoa</taxon>
        <taxon>Nematoda</taxon>
        <taxon>Enoplea</taxon>
        <taxon>Dorylaimia</taxon>
        <taxon>Trichinellida</taxon>
        <taxon>Trichinellidae</taxon>
        <taxon>Trichinella</taxon>
    </lineage>
</organism>
<dbReference type="AlphaFoldDB" id="A0A0V1MMI3"/>
<protein>
    <submittedName>
        <fullName evidence="1">Uncharacterized protein</fullName>
    </submittedName>
</protein>
<comment type="caution">
    <text evidence="1">The sequence shown here is derived from an EMBL/GenBank/DDBJ whole genome shotgun (WGS) entry which is preliminary data.</text>
</comment>
<evidence type="ECO:0000313" key="1">
    <source>
        <dbReference type="EMBL" id="KRZ73012.1"/>
    </source>
</evidence>
<gene>
    <name evidence="1" type="ORF">T10_4735</name>
</gene>
<accession>A0A0V1MMI3</accession>
<sequence length="62" mass="7225">MLQIFKALSDLGKSHSSFTKLTKSNMKCIVEIICFAWKHNHKENIHQGFFGIQNQDSVKRFN</sequence>
<proteinExistence type="predicted"/>
<dbReference type="Proteomes" id="UP000054843">
    <property type="component" value="Unassembled WGS sequence"/>
</dbReference>